<reference evidence="2" key="2">
    <citation type="submission" date="2021-04" db="EMBL/GenBank/DDBJ databases">
        <authorList>
            <person name="Gilroy R."/>
        </authorList>
    </citation>
    <scope>NUCLEOTIDE SEQUENCE</scope>
    <source>
        <strain evidence="2">1193</strain>
    </source>
</reference>
<feature type="compositionally biased region" description="Basic and acidic residues" evidence="1">
    <location>
        <begin position="1"/>
        <end position="23"/>
    </location>
</feature>
<reference evidence="2" key="1">
    <citation type="journal article" date="2021" name="PeerJ">
        <title>Extensive microbial diversity within the chicken gut microbiome revealed by metagenomics and culture.</title>
        <authorList>
            <person name="Gilroy R."/>
            <person name="Ravi A."/>
            <person name="Getino M."/>
            <person name="Pursley I."/>
            <person name="Horton D.L."/>
            <person name="Alikhan N.F."/>
            <person name="Baker D."/>
            <person name="Gharbi K."/>
            <person name="Hall N."/>
            <person name="Watson M."/>
            <person name="Adriaenssens E.M."/>
            <person name="Foster-Nyarko E."/>
            <person name="Jarju S."/>
            <person name="Secka A."/>
            <person name="Antonio M."/>
            <person name="Oren A."/>
            <person name="Chaudhuri R.R."/>
            <person name="La Ragione R."/>
            <person name="Hildebrand F."/>
            <person name="Pallen M.J."/>
        </authorList>
    </citation>
    <scope>NUCLEOTIDE SEQUENCE</scope>
    <source>
        <strain evidence="2">1193</strain>
    </source>
</reference>
<evidence type="ECO:0000313" key="2">
    <source>
        <dbReference type="EMBL" id="HIX61924.1"/>
    </source>
</evidence>
<feature type="compositionally biased region" description="Basic and acidic residues" evidence="1">
    <location>
        <begin position="30"/>
        <end position="45"/>
    </location>
</feature>
<organism evidence="2 3">
    <name type="scientific">Candidatus Halomonas stercoripullorum</name>
    <dbReference type="NCBI Taxonomy" id="2838617"/>
    <lineage>
        <taxon>Bacteria</taxon>
        <taxon>Pseudomonadati</taxon>
        <taxon>Pseudomonadota</taxon>
        <taxon>Gammaproteobacteria</taxon>
        <taxon>Oceanospirillales</taxon>
        <taxon>Halomonadaceae</taxon>
        <taxon>Halomonas</taxon>
    </lineage>
</organism>
<dbReference type="Proteomes" id="UP000824248">
    <property type="component" value="Unassembled WGS sequence"/>
</dbReference>
<name>A0A9D1WN21_9GAMM</name>
<dbReference type="AlphaFoldDB" id="A0A9D1WN21"/>
<accession>A0A9D1WN21</accession>
<proteinExistence type="predicted"/>
<protein>
    <submittedName>
        <fullName evidence="2">Uncharacterized protein</fullName>
    </submittedName>
</protein>
<comment type="caution">
    <text evidence="2">The sequence shown here is derived from an EMBL/GenBank/DDBJ whole genome shotgun (WGS) entry which is preliminary data.</text>
</comment>
<feature type="compositionally biased region" description="Basic and acidic residues" evidence="1">
    <location>
        <begin position="56"/>
        <end position="74"/>
    </location>
</feature>
<evidence type="ECO:0000256" key="1">
    <source>
        <dbReference type="SAM" id="MobiDB-lite"/>
    </source>
</evidence>
<sequence length="80" mass="9199">MNDSHQHRNASKDTHTDREEQIYRPDANIDDQKHSGKKPGVDMSRDMTPIRGAQIVREKSSQKQNINDKADQARSSRRKG</sequence>
<dbReference type="EMBL" id="DXFC01000200">
    <property type="protein sequence ID" value="HIX61924.1"/>
    <property type="molecule type" value="Genomic_DNA"/>
</dbReference>
<feature type="region of interest" description="Disordered" evidence="1">
    <location>
        <begin position="1"/>
        <end position="80"/>
    </location>
</feature>
<gene>
    <name evidence="2" type="ORF">H9854_06800</name>
</gene>
<evidence type="ECO:0000313" key="3">
    <source>
        <dbReference type="Proteomes" id="UP000824248"/>
    </source>
</evidence>